<evidence type="ECO:0000313" key="3">
    <source>
        <dbReference type="Proteomes" id="UP001211249"/>
    </source>
</evidence>
<reference evidence="2 3" key="1">
    <citation type="submission" date="2023-01" db="EMBL/GenBank/DDBJ databases">
        <title>Genomes from the Australian National Cyanobacteria Reference Collection.</title>
        <authorList>
            <person name="Willis A."/>
            <person name="Lee E.M.F."/>
        </authorList>
    </citation>
    <scope>NUCLEOTIDE SEQUENCE [LARGE SCALE GENOMIC DNA]</scope>
    <source>
        <strain evidence="2 3">CS-1226</strain>
    </source>
</reference>
<accession>A0ABT5AEZ8</accession>
<sequence length="214" mass="22387">MGGVVASLVSILALSDPARAITFGFTGDYAPSKWNLTNSNADGSVNTSNAPNSITLTGGNNGSNSFGRTTYSITNTKRVSFNWNYRTNDAVTLFACGAIPGNFCDPFQIVLNGNATTLISNAGPLQSGTYTTLIPNGNTFGFSIATADNGFGRGSVTISNFSATPVPFESNAAPAGMAIVFGALMLRRRLQQRSARKMLAESVDSGLIHEPTVQ</sequence>
<dbReference type="RefSeq" id="WP_271795747.1">
    <property type="nucleotide sequence ID" value="NZ_JAQMUC010000045.1"/>
</dbReference>
<evidence type="ECO:0008006" key="4">
    <source>
        <dbReference type="Google" id="ProtNLM"/>
    </source>
</evidence>
<dbReference type="Proteomes" id="UP001211249">
    <property type="component" value="Unassembled WGS sequence"/>
</dbReference>
<feature type="signal peptide" evidence="1">
    <location>
        <begin position="1"/>
        <end position="20"/>
    </location>
</feature>
<proteinExistence type="predicted"/>
<feature type="chain" id="PRO_5045328274" description="PEP-CTERM sorting domain-containing protein" evidence="1">
    <location>
        <begin position="21"/>
        <end position="214"/>
    </location>
</feature>
<comment type="caution">
    <text evidence="2">The sequence shown here is derived from an EMBL/GenBank/DDBJ whole genome shotgun (WGS) entry which is preliminary data.</text>
</comment>
<keyword evidence="3" id="KW-1185">Reference proteome</keyword>
<evidence type="ECO:0000313" key="2">
    <source>
        <dbReference type="EMBL" id="MDB9535863.1"/>
    </source>
</evidence>
<name>A0ABT5AEZ8_9CYAN</name>
<gene>
    <name evidence="2" type="ORF">PN451_08425</name>
</gene>
<protein>
    <recommendedName>
        <fullName evidence="4">PEP-CTERM sorting domain-containing protein</fullName>
    </recommendedName>
</protein>
<organism evidence="2 3">
    <name type="scientific">Dolichospermum planctonicum CS-1226</name>
    <dbReference type="NCBI Taxonomy" id="3021751"/>
    <lineage>
        <taxon>Bacteria</taxon>
        <taxon>Bacillati</taxon>
        <taxon>Cyanobacteriota</taxon>
        <taxon>Cyanophyceae</taxon>
        <taxon>Nostocales</taxon>
        <taxon>Aphanizomenonaceae</taxon>
        <taxon>Dolichospermum</taxon>
        <taxon>Dolichospermum planctonicum</taxon>
    </lineage>
</organism>
<keyword evidence="1" id="KW-0732">Signal</keyword>
<dbReference type="EMBL" id="JAQMUC010000045">
    <property type="protein sequence ID" value="MDB9535863.1"/>
    <property type="molecule type" value="Genomic_DNA"/>
</dbReference>
<evidence type="ECO:0000256" key="1">
    <source>
        <dbReference type="SAM" id="SignalP"/>
    </source>
</evidence>